<organism evidence="3 4">
    <name type="scientific">Neotamlana nanhaiensis</name>
    <dbReference type="NCBI Taxonomy" id="1382798"/>
    <lineage>
        <taxon>Bacteria</taxon>
        <taxon>Pseudomonadati</taxon>
        <taxon>Bacteroidota</taxon>
        <taxon>Flavobacteriia</taxon>
        <taxon>Flavobacteriales</taxon>
        <taxon>Flavobacteriaceae</taxon>
        <taxon>Neotamlana</taxon>
    </lineage>
</organism>
<evidence type="ECO:0000313" key="3">
    <source>
        <dbReference type="EMBL" id="KJD33095.1"/>
    </source>
</evidence>
<dbReference type="NCBIfam" id="TIGR04183">
    <property type="entry name" value="Por_Secre_tail"/>
    <property type="match status" value="1"/>
</dbReference>
<evidence type="ECO:0000313" key="4">
    <source>
        <dbReference type="Proteomes" id="UP000032361"/>
    </source>
</evidence>
<comment type="caution">
    <text evidence="3">The sequence shown here is derived from an EMBL/GenBank/DDBJ whole genome shotgun (WGS) entry which is preliminary data.</text>
</comment>
<dbReference type="InterPro" id="IPR026906">
    <property type="entry name" value="LRR_5"/>
</dbReference>
<dbReference type="Gene3D" id="3.80.10.10">
    <property type="entry name" value="Ribonuclease Inhibitor"/>
    <property type="match status" value="4"/>
</dbReference>
<proteinExistence type="predicted"/>
<dbReference type="EMBL" id="JTDV01000005">
    <property type="protein sequence ID" value="KJD33095.1"/>
    <property type="molecule type" value="Genomic_DNA"/>
</dbReference>
<gene>
    <name evidence="3" type="ORF">PK35_09035</name>
</gene>
<dbReference type="PANTHER" id="PTHR45661:SF3">
    <property type="entry name" value="IG-LIKE DOMAIN-CONTAINING PROTEIN"/>
    <property type="match status" value="1"/>
</dbReference>
<name>A0A0D7W1T4_9FLAO</name>
<sequence length="789" mass="84199">MKKSLLFLVAILYAFLGQSQTFTDNFITYEVTSSNTVRTTTYNTAGGADVIIPESVTYLGAVYVVTNIGPSCFSSKQLNSVEIPSTVTEIRSSAFQHNNLTSVVIPEHVSNVQSWSFMNNPLTSVTCLNTTPPFIPNAGTGDAFDNRSTINLTIPFGTSGVYVTDANAKWTGFNSVSDTPTFVIDFITYEVTSVSTVRTIGYNTAGGANVVIPSSVTYGGVTYSVTNIGPSSFSAKQLNSVEIPSTVTEIRSSAFQHNNLTSVVIPEHVSNVQSWSFMNNPLTSVTSLNTTPPFIPNAGTGDVFDDRSTINLIIPFGTSGVYVTDANAKWTGFNSVSDAAIFELDYISYEVTSASTVRTIGYNTAGGADVVIPSNVAYGGVTYSVTNIGPSSFSAKQLNSVEIPNTVTEIRSSAFQHNNLTSVSIPASVSNVQSWSFMNNPLTSVTSLNTTPPNIPNAGTGDAFDDRSVIDLVIPNGTTGVYVTDTNAKWTGFNSVSESLLLNETFISNDATFMVISTTTNSIELIDYDIAGGTNLNIPTTVEENGVTYRVKSIGNSAFENKGITSVTIPEGVTSIGIKAFNTNNLTNLTIPESVVTISSQAFANNNLSSLTLGENINTIALAAFAGNNLTQITLPKNVANIEALAFAANPLVSVKSLATTPPTVVTGNNDSFDVNGDRSGIDLMVPKHTKNSYLANSWTGFNTITEINTLSKVNFEIANYVKVISTYNGLTVVTSNNVTLQNYTIYNLSGVKVKSGQENKINTNYLASGVYILRLKFNKGQMVKKFAK</sequence>
<dbReference type="InterPro" id="IPR053139">
    <property type="entry name" value="Surface_bspA-like"/>
</dbReference>
<keyword evidence="4" id="KW-1185">Reference proteome</keyword>
<dbReference type="PATRIC" id="fig|1382798.3.peg.3155"/>
<dbReference type="Proteomes" id="UP000032361">
    <property type="component" value="Unassembled WGS sequence"/>
</dbReference>
<dbReference type="InterPro" id="IPR032675">
    <property type="entry name" value="LRR_dom_sf"/>
</dbReference>
<evidence type="ECO:0000256" key="1">
    <source>
        <dbReference type="ARBA" id="ARBA00022729"/>
    </source>
</evidence>
<evidence type="ECO:0000256" key="2">
    <source>
        <dbReference type="SAM" id="SignalP"/>
    </source>
</evidence>
<accession>A0A0D7W1T4</accession>
<feature type="signal peptide" evidence="2">
    <location>
        <begin position="1"/>
        <end position="19"/>
    </location>
</feature>
<reference evidence="3 4" key="1">
    <citation type="journal article" date="2015" name="Antonie Van Leeuwenhoek">
        <title>Tamlana nanhaiensis sp. nov., isolated from surface seawater collected from the South China Sea.</title>
        <authorList>
            <person name="Liu X."/>
            <person name="Lai Q."/>
            <person name="Du Y."/>
            <person name="Li G."/>
            <person name="Sun F."/>
            <person name="Shao Z."/>
        </authorList>
    </citation>
    <scope>NUCLEOTIDE SEQUENCE [LARGE SCALE GENOMIC DNA]</scope>
    <source>
        <strain evidence="3 4">FHC16</strain>
    </source>
</reference>
<protein>
    <recommendedName>
        <fullName evidence="5">Secretion system C-terminal sorting domain-containing protein</fullName>
    </recommendedName>
</protein>
<dbReference type="Gene3D" id="3.40.50.12480">
    <property type="match status" value="1"/>
</dbReference>
<dbReference type="RefSeq" id="WP_044626372.1">
    <property type="nucleotide sequence ID" value="NZ_JTDV01000005.1"/>
</dbReference>
<dbReference type="AlphaFoldDB" id="A0A0D7W1T4"/>
<dbReference type="InterPro" id="IPR026444">
    <property type="entry name" value="Secre_tail"/>
</dbReference>
<keyword evidence="1 2" id="KW-0732">Signal</keyword>
<dbReference type="PANTHER" id="PTHR45661">
    <property type="entry name" value="SURFACE ANTIGEN"/>
    <property type="match status" value="1"/>
</dbReference>
<evidence type="ECO:0008006" key="5">
    <source>
        <dbReference type="Google" id="ProtNLM"/>
    </source>
</evidence>
<feature type="chain" id="PRO_5002325275" description="Secretion system C-terminal sorting domain-containing protein" evidence="2">
    <location>
        <begin position="20"/>
        <end position="789"/>
    </location>
</feature>
<dbReference type="Pfam" id="PF13306">
    <property type="entry name" value="LRR_5"/>
    <property type="match status" value="4"/>
</dbReference>
<dbReference type="STRING" id="1382798.PK35_09035"/>
<dbReference type="OrthoDB" id="1385830at2"/>